<sequence>MNQPQFVPRTISVAKLRCVEQMVIVNETRTRKPILKPSERRARKIRSSSVSQDDISATITRIPLNQIIVLPGHNPRRTFRKSSFERLVDSIKEHGLIQAITVRPNPSGPGFALVTGERRFRACRQLGFDDLPCVVRDVDDQNARLLALLENLCRDELSVADEALSAQDIVDLYEGDHESAANALGWSLKKLRHRLRLLHCSDQVMDALGEERITLAHAELLATVPREMQDKALPRVLERNMAVDELREQVKGFSLPLSHATFDRSAAGCNTCPSNSSLQAELFETHVGDARCTNRACFAAHTNKALQLKVSSLREDYGIVALRTEKPPGRAIPLVVQGPNGVGPEQFGACRACKHRGAILDDLLGPTTGHVEAPLCFDSPCYAKKVAAYQGHLASIDQGVSEDESPAGDEQDSSDRANGAATVKRPTKAAAKKAVKAKKPQRPQIKASPAAVVDQHAATVRRVIAAQLASDPRRQLALAVYALARVVADETGRDGAEAVFKQLKLPGKPRTGSQGHSHLPAALAQMSQPDLEAALQRTAIALFDRKPSETGANRRLDRRAAAALLIDDSPSALSSHVLIDKAFLEAHTKAGLEDFLEQSKFADWMRGQEGGEKRYNAMLAGRKDDIVKAVLDAKYPGFDSFVPSSLTMQIANWRKQALR</sequence>
<dbReference type="GO" id="GO:0005694">
    <property type="term" value="C:chromosome"/>
    <property type="evidence" value="ECO:0007669"/>
    <property type="project" value="TreeGrafter"/>
</dbReference>
<evidence type="ECO:0000259" key="4">
    <source>
        <dbReference type="SMART" id="SM00470"/>
    </source>
</evidence>
<dbReference type="Proteomes" id="UP000241074">
    <property type="component" value="Plasmid unnamed"/>
</dbReference>
<dbReference type="EMBL" id="CP027861">
    <property type="protein sequence ID" value="AVQ00253.1"/>
    <property type="molecule type" value="Genomic_DNA"/>
</dbReference>
<keyword evidence="6" id="KW-1185">Reference proteome</keyword>
<evidence type="ECO:0000313" key="6">
    <source>
        <dbReference type="Proteomes" id="UP000241074"/>
    </source>
</evidence>
<evidence type="ECO:0000313" key="5">
    <source>
        <dbReference type="EMBL" id="AVQ00253.1"/>
    </source>
</evidence>
<name>A0A2P1PZG5_9GAMM</name>
<dbReference type="SUPFAM" id="SSF110849">
    <property type="entry name" value="ParB/Sulfiredoxin"/>
    <property type="match status" value="1"/>
</dbReference>
<dbReference type="PANTHER" id="PTHR33375">
    <property type="entry name" value="CHROMOSOME-PARTITIONING PROTEIN PARB-RELATED"/>
    <property type="match status" value="1"/>
</dbReference>
<keyword evidence="5" id="KW-0614">Plasmid</keyword>
<dbReference type="Gene3D" id="1.10.10.2830">
    <property type="match status" value="1"/>
</dbReference>
<accession>A0A2P1PZG5</accession>
<dbReference type="InterPro" id="IPR004437">
    <property type="entry name" value="ParB/RepB/Spo0J"/>
</dbReference>
<reference evidence="5 6" key="1">
    <citation type="submission" date="2018-03" db="EMBL/GenBank/DDBJ databases">
        <title>Ahniella affigens gen. nov., sp. nov., a gammaproteobacterium isolated from sandy soil near a stream.</title>
        <authorList>
            <person name="Ko Y."/>
            <person name="Kim J.-H."/>
        </authorList>
    </citation>
    <scope>NUCLEOTIDE SEQUENCE [LARGE SCALE GENOMIC DNA]</scope>
    <source>
        <strain evidence="5 6">D13</strain>
        <plasmid evidence="6">Plasmid unnamed</plasmid>
    </source>
</reference>
<feature type="compositionally biased region" description="Basic residues" evidence="3">
    <location>
        <begin position="425"/>
        <end position="441"/>
    </location>
</feature>
<feature type="domain" description="ParB-like N-terminal" evidence="4">
    <location>
        <begin position="60"/>
        <end position="152"/>
    </location>
</feature>
<dbReference type="GO" id="GO:0007059">
    <property type="term" value="P:chromosome segregation"/>
    <property type="evidence" value="ECO:0007669"/>
    <property type="project" value="UniProtKB-KW"/>
</dbReference>
<dbReference type="InterPro" id="IPR050336">
    <property type="entry name" value="Chromosome_partition/occlusion"/>
</dbReference>
<dbReference type="Pfam" id="PF02195">
    <property type="entry name" value="ParB_N"/>
    <property type="match status" value="1"/>
</dbReference>
<feature type="region of interest" description="Disordered" evidence="3">
    <location>
        <begin position="399"/>
        <end position="450"/>
    </location>
</feature>
<geneLocation type="plasmid" evidence="5">
    <name>unnamed</name>
</geneLocation>
<dbReference type="AlphaFoldDB" id="A0A2P1PZG5"/>
<dbReference type="PANTHER" id="PTHR33375:SF1">
    <property type="entry name" value="CHROMOSOME-PARTITIONING PROTEIN PARB-RELATED"/>
    <property type="match status" value="1"/>
</dbReference>
<evidence type="ECO:0000256" key="2">
    <source>
        <dbReference type="ARBA" id="ARBA00022829"/>
    </source>
</evidence>
<dbReference type="GO" id="GO:0003677">
    <property type="term" value="F:DNA binding"/>
    <property type="evidence" value="ECO:0007669"/>
    <property type="project" value="InterPro"/>
</dbReference>
<dbReference type="Pfam" id="PF17762">
    <property type="entry name" value="HTH_ParB"/>
    <property type="match status" value="1"/>
</dbReference>
<dbReference type="SUPFAM" id="SSF109709">
    <property type="entry name" value="KorB DNA-binding domain-like"/>
    <property type="match status" value="1"/>
</dbReference>
<dbReference type="NCBIfam" id="TIGR00180">
    <property type="entry name" value="parB_part"/>
    <property type="match status" value="1"/>
</dbReference>
<evidence type="ECO:0000256" key="3">
    <source>
        <dbReference type="SAM" id="MobiDB-lite"/>
    </source>
</evidence>
<gene>
    <name evidence="5" type="ORF">C7S18_23440</name>
</gene>
<keyword evidence="2" id="KW-0159">Chromosome partition</keyword>
<dbReference type="InterPro" id="IPR041468">
    <property type="entry name" value="HTH_ParB/Spo0J"/>
</dbReference>
<feature type="compositionally biased region" description="Acidic residues" evidence="3">
    <location>
        <begin position="400"/>
        <end position="412"/>
    </location>
</feature>
<protein>
    <submittedName>
        <fullName evidence="5">PRTRC system ParB family protein</fullName>
    </submittedName>
</protein>
<dbReference type="NCBIfam" id="TIGR03734">
    <property type="entry name" value="PRTRC_parB"/>
    <property type="match status" value="1"/>
</dbReference>
<dbReference type="KEGG" id="xba:C7S18_23440"/>
<evidence type="ECO:0000256" key="1">
    <source>
        <dbReference type="ARBA" id="ARBA00006295"/>
    </source>
</evidence>
<organism evidence="5 6">
    <name type="scientific">Ahniella affigens</name>
    <dbReference type="NCBI Taxonomy" id="2021234"/>
    <lineage>
        <taxon>Bacteria</taxon>
        <taxon>Pseudomonadati</taxon>
        <taxon>Pseudomonadota</taxon>
        <taxon>Gammaproteobacteria</taxon>
        <taxon>Lysobacterales</taxon>
        <taxon>Rhodanobacteraceae</taxon>
        <taxon>Ahniella</taxon>
    </lineage>
</organism>
<dbReference type="Gene3D" id="3.90.1530.30">
    <property type="match status" value="1"/>
</dbReference>
<dbReference type="SMART" id="SM00470">
    <property type="entry name" value="ParB"/>
    <property type="match status" value="1"/>
</dbReference>
<dbReference type="InterPro" id="IPR003115">
    <property type="entry name" value="ParB_N"/>
</dbReference>
<dbReference type="InterPro" id="IPR036086">
    <property type="entry name" value="ParB/Sulfiredoxin_sf"/>
</dbReference>
<dbReference type="InterPro" id="IPR022396">
    <property type="entry name" value="PRTRC_ParB"/>
</dbReference>
<comment type="similarity">
    <text evidence="1">Belongs to the ParB family.</text>
</comment>
<reference evidence="5 6" key="2">
    <citation type="submission" date="2018-03" db="EMBL/GenBank/DDBJ databases">
        <authorList>
            <person name="Keele B.F."/>
        </authorList>
    </citation>
    <scope>NUCLEOTIDE SEQUENCE [LARGE SCALE GENOMIC DNA]</scope>
    <source>
        <strain evidence="5 6">D13</strain>
        <plasmid evidence="6">Plasmid unnamed</plasmid>
    </source>
</reference>
<proteinExistence type="inferred from homology"/>